<sequence>MAESREDKTERYVKRAAASVAAGGAGLLVRRGMTFLGFAAGGPAGALVGAAVGSVVAAWVAETLDDM</sequence>
<keyword evidence="1" id="KW-0812">Transmembrane</keyword>
<gene>
    <name evidence="2" type="ORF">QF035_008813</name>
</gene>
<protein>
    <recommendedName>
        <fullName evidence="4">Glycine zipper domain-containing protein</fullName>
    </recommendedName>
</protein>
<accession>A0ABU0T605</accession>
<evidence type="ECO:0000313" key="2">
    <source>
        <dbReference type="EMBL" id="MDQ1031231.1"/>
    </source>
</evidence>
<comment type="caution">
    <text evidence="2">The sequence shown here is derived from an EMBL/GenBank/DDBJ whole genome shotgun (WGS) entry which is preliminary data.</text>
</comment>
<reference evidence="2 3" key="1">
    <citation type="submission" date="2023-07" db="EMBL/GenBank/DDBJ databases">
        <title>Comparative genomics of wheat-associated soil bacteria to identify genetic determinants of phenazine resistance.</title>
        <authorList>
            <person name="Mouncey N."/>
        </authorList>
    </citation>
    <scope>NUCLEOTIDE SEQUENCE [LARGE SCALE GENOMIC DNA]</scope>
    <source>
        <strain evidence="2 3">V2I4</strain>
    </source>
</reference>
<evidence type="ECO:0008006" key="4">
    <source>
        <dbReference type="Google" id="ProtNLM"/>
    </source>
</evidence>
<feature type="transmembrane region" description="Helical" evidence="1">
    <location>
        <begin position="12"/>
        <end position="29"/>
    </location>
</feature>
<evidence type="ECO:0000313" key="3">
    <source>
        <dbReference type="Proteomes" id="UP001230328"/>
    </source>
</evidence>
<proteinExistence type="predicted"/>
<name>A0ABU0T605_9ACTN</name>
<feature type="transmembrane region" description="Helical" evidence="1">
    <location>
        <begin position="35"/>
        <end position="61"/>
    </location>
</feature>
<keyword evidence="1" id="KW-1133">Transmembrane helix</keyword>
<dbReference type="RefSeq" id="WP_307527226.1">
    <property type="nucleotide sequence ID" value="NZ_JAUSZI010000002.1"/>
</dbReference>
<evidence type="ECO:0000256" key="1">
    <source>
        <dbReference type="SAM" id="Phobius"/>
    </source>
</evidence>
<dbReference type="EMBL" id="JAUSZI010000002">
    <property type="protein sequence ID" value="MDQ1031231.1"/>
    <property type="molecule type" value="Genomic_DNA"/>
</dbReference>
<organism evidence="2 3">
    <name type="scientific">Streptomyces umbrinus</name>
    <dbReference type="NCBI Taxonomy" id="67370"/>
    <lineage>
        <taxon>Bacteria</taxon>
        <taxon>Bacillati</taxon>
        <taxon>Actinomycetota</taxon>
        <taxon>Actinomycetes</taxon>
        <taxon>Kitasatosporales</taxon>
        <taxon>Streptomycetaceae</taxon>
        <taxon>Streptomyces</taxon>
        <taxon>Streptomyces phaeochromogenes group</taxon>
    </lineage>
</organism>
<dbReference type="Proteomes" id="UP001230328">
    <property type="component" value="Unassembled WGS sequence"/>
</dbReference>
<keyword evidence="3" id="KW-1185">Reference proteome</keyword>
<keyword evidence="1" id="KW-0472">Membrane</keyword>